<name>A0AC34QIE7_9BILA</name>
<evidence type="ECO:0000313" key="2">
    <source>
        <dbReference type="WBParaSite" id="JU765_v2.g16663.t1"/>
    </source>
</evidence>
<proteinExistence type="predicted"/>
<dbReference type="WBParaSite" id="JU765_v2.g16663.t1">
    <property type="protein sequence ID" value="JU765_v2.g16663.t1"/>
    <property type="gene ID" value="JU765_v2.g16663"/>
</dbReference>
<accession>A0AC34QIE7</accession>
<sequence>MFSNNIYLFIRLIISNSSHFFRFYYVKHSYDEFWRNDDIKSGVFPVLNPYETDETQVVPLPDSPFPIQRLPSFLMDRFIELLPGLSAHKLSFTNKKIYQRIIKKNGIRMHISTLPVTPTVFSDGSIQGYLTEIPDDLDSSNIVHGNLISHVKVESFHVWQYGKNFIQIMRRLRFVAKKPSKIQIVTDYSGKKQHLQCLHPGIIKANINFEKNCGNLEEILEFLPNVKDAKFNFSYELDWNFDNTKDEIKNWLKTKSKSIKNLCLDFPNHQFYFFDNKFFEVPRKTGQNFQIVDIL</sequence>
<dbReference type="Proteomes" id="UP000887576">
    <property type="component" value="Unplaced"/>
</dbReference>
<evidence type="ECO:0000313" key="1">
    <source>
        <dbReference type="Proteomes" id="UP000887576"/>
    </source>
</evidence>
<reference evidence="2" key="1">
    <citation type="submission" date="2022-11" db="UniProtKB">
        <authorList>
            <consortium name="WormBaseParasite"/>
        </authorList>
    </citation>
    <scope>IDENTIFICATION</scope>
</reference>
<organism evidence="1 2">
    <name type="scientific">Panagrolaimus sp. JU765</name>
    <dbReference type="NCBI Taxonomy" id="591449"/>
    <lineage>
        <taxon>Eukaryota</taxon>
        <taxon>Metazoa</taxon>
        <taxon>Ecdysozoa</taxon>
        <taxon>Nematoda</taxon>
        <taxon>Chromadorea</taxon>
        <taxon>Rhabditida</taxon>
        <taxon>Tylenchina</taxon>
        <taxon>Panagrolaimomorpha</taxon>
        <taxon>Panagrolaimoidea</taxon>
        <taxon>Panagrolaimidae</taxon>
        <taxon>Panagrolaimus</taxon>
    </lineage>
</organism>
<protein>
    <submittedName>
        <fullName evidence="2">F-box domain-containing protein</fullName>
    </submittedName>
</protein>